<sequence length="231" mass="24720">MKRNILVHILLLMSFLSAAQVGINTDTPDDGSALQIESTTGGLVPPRMNTSQMLSIPTPLEGSIIFNTTESALFIFNNGSWESKKNNSSVVLNRNFAGSETIPSNGTFNNLPIGASTSEIVETDTADFTINGDSSITVLKNGIYQISGGISIRSMTAGTHKYILAAFINGSRSGYLSRGYTTLPSSDYWGGTSGTVTLKLNANQTITVEFWLNSGSTENLDFCNISIVKLN</sequence>
<evidence type="ECO:0000313" key="3">
    <source>
        <dbReference type="Proteomes" id="UP000028980"/>
    </source>
</evidence>
<gene>
    <name evidence="2" type="ORF">JCM19296_2570</name>
</gene>
<accession>A0A081DDH0</accession>
<comment type="caution">
    <text evidence="2">The sequence shown here is derived from an EMBL/GenBank/DDBJ whole genome shotgun (WGS) entry which is preliminary data.</text>
</comment>
<name>A0A081DDH0_NONUL</name>
<feature type="chain" id="PRO_5001756728" evidence="1">
    <location>
        <begin position="20"/>
        <end position="231"/>
    </location>
</feature>
<reference evidence="2 3" key="1">
    <citation type="journal article" date="2014" name="Genome Announc.">
        <title>Draft Genome Sequences of Marine Flavobacterium Nonlabens Strains NR17, NR24, NR27, NR32, NR33, and Ara13.</title>
        <authorList>
            <person name="Nakanishi M."/>
            <person name="Meirelles P."/>
            <person name="Suzuki R."/>
            <person name="Takatani N."/>
            <person name="Mino S."/>
            <person name="Suda W."/>
            <person name="Oshima K."/>
            <person name="Hattori M."/>
            <person name="Ohkuma M."/>
            <person name="Hosokawa M."/>
            <person name="Miyashita K."/>
            <person name="Thompson F.L."/>
            <person name="Niwa A."/>
            <person name="Sawabe T."/>
            <person name="Sawabe T."/>
        </authorList>
    </citation>
    <scope>NUCLEOTIDE SEQUENCE [LARGE SCALE GENOMIC DNA]</scope>
    <source>
        <strain evidence="3">JCM19296</strain>
    </source>
</reference>
<keyword evidence="1" id="KW-0732">Signal</keyword>
<proteinExistence type="predicted"/>
<evidence type="ECO:0000256" key="1">
    <source>
        <dbReference type="SAM" id="SignalP"/>
    </source>
</evidence>
<evidence type="ECO:0000313" key="2">
    <source>
        <dbReference type="EMBL" id="GAK76966.1"/>
    </source>
</evidence>
<dbReference type="Proteomes" id="UP000028980">
    <property type="component" value="Unassembled WGS sequence"/>
</dbReference>
<feature type="signal peptide" evidence="1">
    <location>
        <begin position="1"/>
        <end position="19"/>
    </location>
</feature>
<organism evidence="2 3">
    <name type="scientific">Nonlabens ulvanivorans</name>
    <name type="common">Persicivirga ulvanivorans</name>
    <dbReference type="NCBI Taxonomy" id="906888"/>
    <lineage>
        <taxon>Bacteria</taxon>
        <taxon>Pseudomonadati</taxon>
        <taxon>Bacteroidota</taxon>
        <taxon>Flavobacteriia</taxon>
        <taxon>Flavobacteriales</taxon>
        <taxon>Flavobacteriaceae</taxon>
        <taxon>Nonlabens</taxon>
    </lineage>
</organism>
<dbReference type="AlphaFoldDB" id="A0A081DDH0"/>
<dbReference type="EMBL" id="BBLG01000006">
    <property type="protein sequence ID" value="GAK76966.1"/>
    <property type="molecule type" value="Genomic_DNA"/>
</dbReference>
<protein>
    <submittedName>
        <fullName evidence="2">Uncharacterized protein</fullName>
    </submittedName>
</protein>